<evidence type="ECO:0000313" key="4">
    <source>
        <dbReference type="Proteomes" id="UP000195221"/>
    </source>
</evidence>
<comment type="caution">
    <text evidence="2">The sequence shown here is derived from an EMBL/GenBank/DDBJ whole genome shotgun (WGS) entry which is preliminary data.</text>
</comment>
<reference evidence="2 3" key="1">
    <citation type="submission" date="2017-03" db="EMBL/GenBank/DDBJ databases">
        <title>Genome analysis of strain PAMC 26510.</title>
        <authorList>
            <person name="Oh H.-M."/>
            <person name="Yang J.-A."/>
        </authorList>
    </citation>
    <scope>NUCLEOTIDE SEQUENCE [LARGE SCALE GENOMIC DNA]</scope>
    <source>
        <strain evidence="2 3">PAMC 26510</strain>
    </source>
</reference>
<proteinExistence type="predicted"/>
<organism evidence="2 3">
    <name type="scientific">Caballeronia sordidicola</name>
    <name type="common">Burkholderia sordidicola</name>
    <dbReference type="NCBI Taxonomy" id="196367"/>
    <lineage>
        <taxon>Bacteria</taxon>
        <taxon>Pseudomonadati</taxon>
        <taxon>Pseudomonadota</taxon>
        <taxon>Betaproteobacteria</taxon>
        <taxon>Burkholderiales</taxon>
        <taxon>Burkholderiaceae</taxon>
        <taxon>Caballeronia</taxon>
    </lineage>
</organism>
<evidence type="ECO:0000313" key="3">
    <source>
        <dbReference type="Proteomes" id="UP000194546"/>
    </source>
</evidence>
<reference evidence="1 4" key="2">
    <citation type="submission" date="2017-03" db="EMBL/GenBank/DDBJ databases">
        <title>Genome analysis of strain PAMC 26577.</title>
        <authorList>
            <person name="Oh H.-M."/>
            <person name="Yang J.-A."/>
        </authorList>
    </citation>
    <scope>NUCLEOTIDE SEQUENCE [LARGE SCALE GENOMIC DNA]</scope>
    <source>
        <strain evidence="1 4">PAMC 26577</strain>
    </source>
</reference>
<gene>
    <name evidence="2" type="ORF">PAMC26510_19955</name>
    <name evidence="1" type="ORF">PAMC26577_34130</name>
</gene>
<name>A0A242MP18_CABSO</name>
<dbReference type="Proteomes" id="UP000194546">
    <property type="component" value="Unassembled WGS sequence"/>
</dbReference>
<dbReference type="Proteomes" id="UP000195221">
    <property type="component" value="Unassembled WGS sequence"/>
</dbReference>
<dbReference type="EMBL" id="NBTZ01000132">
    <property type="protein sequence ID" value="OTP68458.1"/>
    <property type="molecule type" value="Genomic_DNA"/>
</dbReference>
<sequence length="41" mass="4645">MPDQPHRDHYGDQAVALSPGRIGEMALQIEEIRGGRLRSTW</sequence>
<protein>
    <submittedName>
        <fullName evidence="2">Uncharacterized protein</fullName>
    </submittedName>
</protein>
<accession>A0A242MP18</accession>
<dbReference type="EMBL" id="NBTY01000101">
    <property type="protein sequence ID" value="OTP73065.1"/>
    <property type="molecule type" value="Genomic_DNA"/>
</dbReference>
<dbReference type="AlphaFoldDB" id="A0A242MP18"/>
<evidence type="ECO:0000313" key="1">
    <source>
        <dbReference type="EMBL" id="OTP68458.1"/>
    </source>
</evidence>
<evidence type="ECO:0000313" key="2">
    <source>
        <dbReference type="EMBL" id="OTP73065.1"/>
    </source>
</evidence>